<dbReference type="SUPFAM" id="SSF50494">
    <property type="entry name" value="Trypsin-like serine proteases"/>
    <property type="match status" value="1"/>
</dbReference>
<evidence type="ECO:0000313" key="5">
    <source>
        <dbReference type="Proteomes" id="UP000007801"/>
    </source>
</evidence>
<keyword evidence="2" id="KW-1133">Transmembrane helix</keyword>
<dbReference type="InterPro" id="IPR001314">
    <property type="entry name" value="Peptidase_S1A"/>
</dbReference>
<dbReference type="InParanoid" id="B3MCG5"/>
<dbReference type="PROSITE" id="PS50240">
    <property type="entry name" value="TRYPSIN_DOM"/>
    <property type="match status" value="1"/>
</dbReference>
<dbReference type="PANTHER" id="PTHR24260:SF136">
    <property type="entry name" value="GH08193P-RELATED"/>
    <property type="match status" value="1"/>
</dbReference>
<organism evidence="4 5">
    <name type="scientific">Drosophila ananassae</name>
    <name type="common">Fruit fly</name>
    <dbReference type="NCBI Taxonomy" id="7217"/>
    <lineage>
        <taxon>Eukaryota</taxon>
        <taxon>Metazoa</taxon>
        <taxon>Ecdysozoa</taxon>
        <taxon>Arthropoda</taxon>
        <taxon>Hexapoda</taxon>
        <taxon>Insecta</taxon>
        <taxon>Pterygota</taxon>
        <taxon>Neoptera</taxon>
        <taxon>Endopterygota</taxon>
        <taxon>Diptera</taxon>
        <taxon>Brachycera</taxon>
        <taxon>Muscomorpha</taxon>
        <taxon>Ephydroidea</taxon>
        <taxon>Drosophilidae</taxon>
        <taxon>Drosophila</taxon>
        <taxon>Sophophora</taxon>
    </lineage>
</organism>
<evidence type="ECO:0000313" key="4">
    <source>
        <dbReference type="EMBL" id="EDV37289.2"/>
    </source>
</evidence>
<keyword evidence="1" id="KW-1015">Disulfide bond</keyword>
<dbReference type="GO" id="GO:0006508">
    <property type="term" value="P:proteolysis"/>
    <property type="evidence" value="ECO:0007669"/>
    <property type="project" value="InterPro"/>
</dbReference>
<dbReference type="SMART" id="SM00020">
    <property type="entry name" value="Tryp_SPc"/>
    <property type="match status" value="1"/>
</dbReference>
<evidence type="ECO:0000256" key="1">
    <source>
        <dbReference type="ARBA" id="ARBA00023157"/>
    </source>
</evidence>
<dbReference type="FunFam" id="2.40.10.10:FF:000068">
    <property type="entry name" value="transmembrane protease serine 2"/>
    <property type="match status" value="1"/>
</dbReference>
<dbReference type="SMR" id="B3MCG5"/>
<dbReference type="InterPro" id="IPR009003">
    <property type="entry name" value="Peptidase_S1_PA"/>
</dbReference>
<reference evidence="4 5" key="1">
    <citation type="journal article" date="2007" name="Nature">
        <title>Evolution of genes and genomes on the Drosophila phylogeny.</title>
        <authorList>
            <consortium name="Drosophila 12 Genomes Consortium"/>
            <person name="Clark A.G."/>
            <person name="Eisen M.B."/>
            <person name="Smith D.R."/>
            <person name="Bergman C.M."/>
            <person name="Oliver B."/>
            <person name="Markow T.A."/>
            <person name="Kaufman T.C."/>
            <person name="Kellis M."/>
            <person name="Gelbart W."/>
            <person name="Iyer V.N."/>
            <person name="Pollard D.A."/>
            <person name="Sackton T.B."/>
            <person name="Larracuente A.M."/>
            <person name="Singh N.D."/>
            <person name="Abad J.P."/>
            <person name="Abt D.N."/>
            <person name="Adryan B."/>
            <person name="Aguade M."/>
            <person name="Akashi H."/>
            <person name="Anderson W.W."/>
            <person name="Aquadro C.F."/>
            <person name="Ardell D.H."/>
            <person name="Arguello R."/>
            <person name="Artieri C.G."/>
            <person name="Barbash D.A."/>
            <person name="Barker D."/>
            <person name="Barsanti P."/>
            <person name="Batterham P."/>
            <person name="Batzoglou S."/>
            <person name="Begun D."/>
            <person name="Bhutkar A."/>
            <person name="Blanco E."/>
            <person name="Bosak S.A."/>
            <person name="Bradley R.K."/>
            <person name="Brand A.D."/>
            <person name="Brent M.R."/>
            <person name="Brooks A.N."/>
            <person name="Brown R.H."/>
            <person name="Butlin R.K."/>
            <person name="Caggese C."/>
            <person name="Calvi B.R."/>
            <person name="Bernardo de Carvalho A."/>
            <person name="Caspi A."/>
            <person name="Castrezana S."/>
            <person name="Celniker S.E."/>
            <person name="Chang J.L."/>
            <person name="Chapple C."/>
            <person name="Chatterji S."/>
            <person name="Chinwalla A."/>
            <person name="Civetta A."/>
            <person name="Clifton S.W."/>
            <person name="Comeron J.M."/>
            <person name="Costello J.C."/>
            <person name="Coyne J.A."/>
            <person name="Daub J."/>
            <person name="David R.G."/>
            <person name="Delcher A.L."/>
            <person name="Delehaunty K."/>
            <person name="Do C.B."/>
            <person name="Ebling H."/>
            <person name="Edwards K."/>
            <person name="Eickbush T."/>
            <person name="Evans J.D."/>
            <person name="Filipski A."/>
            <person name="Findeiss S."/>
            <person name="Freyhult E."/>
            <person name="Fulton L."/>
            <person name="Fulton R."/>
            <person name="Garcia A.C."/>
            <person name="Gardiner A."/>
            <person name="Garfield D.A."/>
            <person name="Garvin B.E."/>
            <person name="Gibson G."/>
            <person name="Gilbert D."/>
            <person name="Gnerre S."/>
            <person name="Godfrey J."/>
            <person name="Good R."/>
            <person name="Gotea V."/>
            <person name="Gravely B."/>
            <person name="Greenberg A.J."/>
            <person name="Griffiths-Jones S."/>
            <person name="Gross S."/>
            <person name="Guigo R."/>
            <person name="Gustafson E.A."/>
            <person name="Haerty W."/>
            <person name="Hahn M.W."/>
            <person name="Halligan D.L."/>
            <person name="Halpern A.L."/>
            <person name="Halter G.M."/>
            <person name="Han M.V."/>
            <person name="Heger A."/>
            <person name="Hillier L."/>
            <person name="Hinrichs A.S."/>
            <person name="Holmes I."/>
            <person name="Hoskins R.A."/>
            <person name="Hubisz M.J."/>
            <person name="Hultmark D."/>
            <person name="Huntley M.A."/>
            <person name="Jaffe D.B."/>
            <person name="Jagadeeshan S."/>
            <person name="Jeck W.R."/>
            <person name="Johnson J."/>
            <person name="Jones C.D."/>
            <person name="Jordan W.C."/>
            <person name="Karpen G.H."/>
            <person name="Kataoka E."/>
            <person name="Keightley P.D."/>
            <person name="Kheradpour P."/>
            <person name="Kirkness E.F."/>
            <person name="Koerich L.B."/>
            <person name="Kristiansen K."/>
            <person name="Kudrna D."/>
            <person name="Kulathinal R.J."/>
            <person name="Kumar S."/>
            <person name="Kwok R."/>
            <person name="Lander E."/>
            <person name="Langley C.H."/>
            <person name="Lapoint R."/>
            <person name="Lazzaro B.P."/>
            <person name="Lee S.J."/>
            <person name="Levesque L."/>
            <person name="Li R."/>
            <person name="Lin C.F."/>
            <person name="Lin M.F."/>
            <person name="Lindblad-Toh K."/>
            <person name="Llopart A."/>
            <person name="Long M."/>
            <person name="Low L."/>
            <person name="Lozovsky E."/>
            <person name="Lu J."/>
            <person name="Luo M."/>
            <person name="Machado C.A."/>
            <person name="Makalowski W."/>
            <person name="Marzo M."/>
            <person name="Matsuda M."/>
            <person name="Matzkin L."/>
            <person name="McAllister B."/>
            <person name="McBride C.S."/>
            <person name="McKernan B."/>
            <person name="McKernan K."/>
            <person name="Mendez-Lago M."/>
            <person name="Minx P."/>
            <person name="Mollenhauer M.U."/>
            <person name="Montooth K."/>
            <person name="Mount S.M."/>
            <person name="Mu X."/>
            <person name="Myers E."/>
            <person name="Negre B."/>
            <person name="Newfeld S."/>
            <person name="Nielsen R."/>
            <person name="Noor M.A."/>
            <person name="O'Grady P."/>
            <person name="Pachter L."/>
            <person name="Papaceit M."/>
            <person name="Parisi M.J."/>
            <person name="Parisi M."/>
            <person name="Parts L."/>
            <person name="Pedersen J.S."/>
            <person name="Pesole G."/>
            <person name="Phillippy A.M."/>
            <person name="Ponting C.P."/>
            <person name="Pop M."/>
            <person name="Porcelli D."/>
            <person name="Powell J.R."/>
            <person name="Prohaska S."/>
            <person name="Pruitt K."/>
            <person name="Puig M."/>
            <person name="Quesneville H."/>
            <person name="Ram K.R."/>
            <person name="Rand D."/>
            <person name="Rasmussen M.D."/>
            <person name="Reed L.K."/>
            <person name="Reenan R."/>
            <person name="Reily A."/>
            <person name="Remington K.A."/>
            <person name="Rieger T.T."/>
            <person name="Ritchie M.G."/>
            <person name="Robin C."/>
            <person name="Rogers Y.H."/>
            <person name="Rohde C."/>
            <person name="Rozas J."/>
            <person name="Rubenfield M.J."/>
            <person name="Ruiz A."/>
            <person name="Russo S."/>
            <person name="Salzberg S.L."/>
            <person name="Sanchez-Gracia A."/>
            <person name="Saranga D.J."/>
            <person name="Sato H."/>
            <person name="Schaeffer S.W."/>
            <person name="Schatz M.C."/>
            <person name="Schlenke T."/>
            <person name="Schwartz R."/>
            <person name="Segarra C."/>
            <person name="Singh R.S."/>
            <person name="Sirot L."/>
            <person name="Sirota M."/>
            <person name="Sisneros N.B."/>
            <person name="Smith C.D."/>
            <person name="Smith T.F."/>
            <person name="Spieth J."/>
            <person name="Stage D.E."/>
            <person name="Stark A."/>
            <person name="Stephan W."/>
            <person name="Strausberg R.L."/>
            <person name="Strempel S."/>
            <person name="Sturgill D."/>
            <person name="Sutton G."/>
            <person name="Sutton G.G."/>
            <person name="Tao W."/>
            <person name="Teichmann S."/>
            <person name="Tobari Y.N."/>
            <person name="Tomimura Y."/>
            <person name="Tsolas J.M."/>
            <person name="Valente V.L."/>
            <person name="Venter E."/>
            <person name="Venter J.C."/>
            <person name="Vicario S."/>
            <person name="Vieira F.G."/>
            <person name="Vilella A.J."/>
            <person name="Villasante A."/>
            <person name="Walenz B."/>
            <person name="Wang J."/>
            <person name="Wasserman M."/>
            <person name="Watts T."/>
            <person name="Wilson D."/>
            <person name="Wilson R.K."/>
            <person name="Wing R.A."/>
            <person name="Wolfner M.F."/>
            <person name="Wong A."/>
            <person name="Wong G.K."/>
            <person name="Wu C.I."/>
            <person name="Wu G."/>
            <person name="Yamamoto D."/>
            <person name="Yang H.P."/>
            <person name="Yang S.P."/>
            <person name="Yorke J.A."/>
            <person name="Yoshida K."/>
            <person name="Zdobnov E."/>
            <person name="Zhang P."/>
            <person name="Zhang Y."/>
            <person name="Zimin A.V."/>
            <person name="Baldwin J."/>
            <person name="Abdouelleil A."/>
            <person name="Abdulkadir J."/>
            <person name="Abebe A."/>
            <person name="Abera B."/>
            <person name="Abreu J."/>
            <person name="Acer S.C."/>
            <person name="Aftuck L."/>
            <person name="Alexander A."/>
            <person name="An P."/>
            <person name="Anderson E."/>
            <person name="Anderson S."/>
            <person name="Arachi H."/>
            <person name="Azer M."/>
            <person name="Bachantsang P."/>
            <person name="Barry A."/>
            <person name="Bayul T."/>
            <person name="Berlin A."/>
            <person name="Bessette D."/>
            <person name="Bloom T."/>
            <person name="Blye J."/>
            <person name="Boguslavskiy L."/>
            <person name="Bonnet C."/>
            <person name="Boukhgalter B."/>
            <person name="Bourzgui I."/>
            <person name="Brown A."/>
            <person name="Cahill P."/>
            <person name="Channer S."/>
            <person name="Cheshatsang Y."/>
            <person name="Chuda L."/>
            <person name="Citroen M."/>
            <person name="Collymore A."/>
            <person name="Cooke P."/>
            <person name="Costello M."/>
            <person name="D'Aco K."/>
            <person name="Daza R."/>
            <person name="De Haan G."/>
            <person name="DeGray S."/>
            <person name="DeMaso C."/>
            <person name="Dhargay N."/>
            <person name="Dooley K."/>
            <person name="Dooley E."/>
            <person name="Doricent M."/>
            <person name="Dorje P."/>
            <person name="Dorjee K."/>
            <person name="Dupes A."/>
            <person name="Elong R."/>
            <person name="Falk J."/>
            <person name="Farina A."/>
            <person name="Faro S."/>
            <person name="Ferguson D."/>
            <person name="Fisher S."/>
            <person name="Foley C.D."/>
            <person name="Franke A."/>
            <person name="Friedrich D."/>
            <person name="Gadbois L."/>
            <person name="Gearin G."/>
            <person name="Gearin C.R."/>
            <person name="Giannoukos G."/>
            <person name="Goode T."/>
            <person name="Graham J."/>
            <person name="Grandbois E."/>
            <person name="Grewal S."/>
            <person name="Gyaltsen K."/>
            <person name="Hafez N."/>
            <person name="Hagos B."/>
            <person name="Hall J."/>
            <person name="Henson C."/>
            <person name="Hollinger A."/>
            <person name="Honan T."/>
            <person name="Huard M.D."/>
            <person name="Hughes L."/>
            <person name="Hurhula B."/>
            <person name="Husby M.E."/>
            <person name="Kamat A."/>
            <person name="Kanga B."/>
            <person name="Kashin S."/>
            <person name="Khazanovich D."/>
            <person name="Kisner P."/>
            <person name="Lance K."/>
            <person name="Lara M."/>
            <person name="Lee W."/>
            <person name="Lennon N."/>
            <person name="Letendre F."/>
            <person name="LeVine R."/>
            <person name="Lipovsky A."/>
            <person name="Liu X."/>
            <person name="Liu J."/>
            <person name="Liu S."/>
            <person name="Lokyitsang T."/>
            <person name="Lokyitsang Y."/>
            <person name="Lubonja R."/>
            <person name="Lui A."/>
            <person name="MacDonald P."/>
            <person name="Magnisalis V."/>
            <person name="Maru K."/>
            <person name="Matthews C."/>
            <person name="McCusker W."/>
            <person name="McDonough S."/>
            <person name="Mehta T."/>
            <person name="Meldrim J."/>
            <person name="Meneus L."/>
            <person name="Mihai O."/>
            <person name="Mihalev A."/>
            <person name="Mihova T."/>
            <person name="Mittelman R."/>
            <person name="Mlenga V."/>
            <person name="Montmayeur A."/>
            <person name="Mulrain L."/>
            <person name="Navidi A."/>
            <person name="Naylor J."/>
            <person name="Negash T."/>
            <person name="Nguyen T."/>
            <person name="Nguyen N."/>
            <person name="Nicol R."/>
            <person name="Norbu C."/>
            <person name="Norbu N."/>
            <person name="Novod N."/>
            <person name="O'Neill B."/>
            <person name="Osman S."/>
            <person name="Markiewicz E."/>
            <person name="Oyono O.L."/>
            <person name="Patti C."/>
            <person name="Phunkhang P."/>
            <person name="Pierre F."/>
            <person name="Priest M."/>
            <person name="Raghuraman S."/>
            <person name="Rege F."/>
            <person name="Reyes R."/>
            <person name="Rise C."/>
            <person name="Rogov P."/>
            <person name="Ross K."/>
            <person name="Ryan E."/>
            <person name="Settipalli S."/>
            <person name="Shea T."/>
            <person name="Sherpa N."/>
            <person name="Shi L."/>
            <person name="Shih D."/>
            <person name="Sparrow T."/>
            <person name="Spaulding J."/>
            <person name="Stalker J."/>
            <person name="Stange-Thomann N."/>
            <person name="Stavropoulos S."/>
            <person name="Stone C."/>
            <person name="Strader C."/>
            <person name="Tesfaye S."/>
            <person name="Thomson T."/>
            <person name="Thoulutsang Y."/>
            <person name="Thoulutsang D."/>
            <person name="Topham K."/>
            <person name="Topping I."/>
            <person name="Tsamla T."/>
            <person name="Vassiliev H."/>
            <person name="Vo A."/>
            <person name="Wangchuk T."/>
            <person name="Wangdi T."/>
            <person name="Weiand M."/>
            <person name="Wilkinson J."/>
            <person name="Wilson A."/>
            <person name="Yadav S."/>
            <person name="Young G."/>
            <person name="Yu Q."/>
            <person name="Zembek L."/>
            <person name="Zhong D."/>
            <person name="Zimmer A."/>
            <person name="Zwirko Z."/>
            <person name="Jaffe D.B."/>
            <person name="Alvarez P."/>
            <person name="Brockman W."/>
            <person name="Butler J."/>
            <person name="Chin C."/>
            <person name="Gnerre S."/>
            <person name="Grabherr M."/>
            <person name="Kleber M."/>
            <person name="Mauceli E."/>
            <person name="MacCallum I."/>
        </authorList>
    </citation>
    <scope>NUCLEOTIDE SEQUENCE [LARGE SCALE GENOMIC DNA]</scope>
    <source>
        <strain evidence="5">Tucson 14024-0371.13</strain>
    </source>
</reference>
<feature type="domain" description="Peptidase S1" evidence="3">
    <location>
        <begin position="57"/>
        <end position="280"/>
    </location>
</feature>
<dbReference type="InterPro" id="IPR018114">
    <property type="entry name" value="TRYPSIN_HIS"/>
</dbReference>
<accession>B3MCG5</accession>
<dbReference type="InterPro" id="IPR051333">
    <property type="entry name" value="CLIP_Serine_Protease"/>
</dbReference>
<dbReference type="OrthoDB" id="7865650at2759"/>
<evidence type="ECO:0000259" key="3">
    <source>
        <dbReference type="PROSITE" id="PS50240"/>
    </source>
</evidence>
<dbReference type="HOGENOM" id="CLU_006842_0_3_1"/>
<dbReference type="eggNOG" id="KOG3627">
    <property type="taxonomic scope" value="Eukaryota"/>
</dbReference>
<protein>
    <submittedName>
        <fullName evidence="4">Uncharacterized protein, isoform A</fullName>
        <ecNumber evidence="4">3.4.21.-</ecNumber>
    </submittedName>
</protein>
<dbReference type="Proteomes" id="UP000007801">
    <property type="component" value="Unassembled WGS sequence"/>
</dbReference>
<dbReference type="PRINTS" id="PR00722">
    <property type="entry name" value="CHYMOTRYPSIN"/>
</dbReference>
<dbReference type="EC" id="3.4.21.-" evidence="4"/>
<keyword evidence="2" id="KW-0472">Membrane</keyword>
<dbReference type="InterPro" id="IPR043504">
    <property type="entry name" value="Peptidase_S1_PA_chymotrypsin"/>
</dbReference>
<name>B3MCG5_DROAN</name>
<keyword evidence="2" id="KW-0812">Transmembrane</keyword>
<dbReference type="GO" id="GO:0004252">
    <property type="term" value="F:serine-type endopeptidase activity"/>
    <property type="evidence" value="ECO:0007669"/>
    <property type="project" value="InterPro"/>
</dbReference>
<dbReference type="KEGG" id="dan:6502517"/>
<dbReference type="GeneID" id="6502517"/>
<dbReference type="Gene3D" id="2.40.10.10">
    <property type="entry name" value="Trypsin-like serine proteases"/>
    <property type="match status" value="2"/>
</dbReference>
<proteinExistence type="predicted"/>
<keyword evidence="4" id="KW-0378">Hydrolase</keyword>
<gene>
    <name evidence="4" type="primary">Dana\GF19774</name>
    <name evidence="4" type="synonym">dana_GLEANR_22180</name>
    <name evidence="4" type="ORF">GF19774</name>
</gene>
<dbReference type="EMBL" id="CH902619">
    <property type="protein sequence ID" value="EDV37289.2"/>
    <property type="molecule type" value="Genomic_DNA"/>
</dbReference>
<dbReference type="STRING" id="7217.B3MCG5"/>
<feature type="transmembrane region" description="Helical" evidence="2">
    <location>
        <begin position="21"/>
        <end position="40"/>
    </location>
</feature>
<dbReference type="InterPro" id="IPR001254">
    <property type="entry name" value="Trypsin_dom"/>
</dbReference>
<keyword evidence="5" id="KW-1185">Reference proteome</keyword>
<dbReference type="Pfam" id="PF00089">
    <property type="entry name" value="Trypsin"/>
    <property type="match status" value="1"/>
</dbReference>
<dbReference type="PROSITE" id="PS00134">
    <property type="entry name" value="TRYPSIN_HIS"/>
    <property type="match status" value="1"/>
</dbReference>
<dbReference type="AlphaFoldDB" id="B3MCG5"/>
<sequence length="296" mass="32776">MYIWPPITKTYKFKSFIRPILSINMIAMSAAIVFIAGLLMSHLESSSAQVLDEHCGLPGLGQTDDSLGPWVAFLHVNQSIVCAGSLISQRFILTAAHCTPKGIKARLGNSGSVPSLQPEDHDVEYTFKKRSYNNRTLTSDIALVKLFSPVQYKEHIKPICILLPPQMVEANEFVGTGWRVPQFRFSTHDLRPIFMQRVNRSVCTEKTGVALASTQFCAKNPNPVTMEGPAGSALYRKVVLDGVMRVIQLGIGSYNQHDFGDTRIFTDVLSFSSWIQNVVMNMPELGAKKSGLSQIL</sequence>
<evidence type="ECO:0000256" key="2">
    <source>
        <dbReference type="SAM" id="Phobius"/>
    </source>
</evidence>
<dbReference type="PANTHER" id="PTHR24260">
    <property type="match status" value="1"/>
</dbReference>